<sequence length="78" mass="8931">MVYCNYKSHNKETATYAYGGTVDDITGELVFYFQKDAVEIIKEPLNGNAPMRHIMSLYGAHRKQFKSGCFKKKIAYEA</sequence>
<evidence type="ECO:0000313" key="2">
    <source>
        <dbReference type="Proteomes" id="UP000823904"/>
    </source>
</evidence>
<gene>
    <name evidence="1" type="ORF">H9754_00905</name>
</gene>
<dbReference type="Proteomes" id="UP000823904">
    <property type="component" value="Unassembled WGS sequence"/>
</dbReference>
<protein>
    <submittedName>
        <fullName evidence="1">Uncharacterized protein</fullName>
    </submittedName>
</protein>
<accession>A0A9D2PGC9</accession>
<reference evidence="1" key="2">
    <citation type="submission" date="2021-04" db="EMBL/GenBank/DDBJ databases">
        <authorList>
            <person name="Gilroy R."/>
        </authorList>
    </citation>
    <scope>NUCLEOTIDE SEQUENCE</scope>
    <source>
        <strain evidence="1">ChiSjej3B21-8574</strain>
    </source>
</reference>
<evidence type="ECO:0000313" key="1">
    <source>
        <dbReference type="EMBL" id="HJC49133.1"/>
    </source>
</evidence>
<name>A0A9D2PGC9_9FIRM</name>
<dbReference type="EMBL" id="DWWD01000005">
    <property type="protein sequence ID" value="HJC49133.1"/>
    <property type="molecule type" value="Genomic_DNA"/>
</dbReference>
<reference evidence="1" key="1">
    <citation type="journal article" date="2021" name="PeerJ">
        <title>Extensive microbial diversity within the chicken gut microbiome revealed by metagenomics and culture.</title>
        <authorList>
            <person name="Gilroy R."/>
            <person name="Ravi A."/>
            <person name="Getino M."/>
            <person name="Pursley I."/>
            <person name="Horton D.L."/>
            <person name="Alikhan N.F."/>
            <person name="Baker D."/>
            <person name="Gharbi K."/>
            <person name="Hall N."/>
            <person name="Watson M."/>
            <person name="Adriaenssens E.M."/>
            <person name="Foster-Nyarko E."/>
            <person name="Jarju S."/>
            <person name="Secka A."/>
            <person name="Antonio M."/>
            <person name="Oren A."/>
            <person name="Chaudhuri R.R."/>
            <person name="La Ragione R."/>
            <person name="Hildebrand F."/>
            <person name="Pallen M.J."/>
        </authorList>
    </citation>
    <scope>NUCLEOTIDE SEQUENCE</scope>
    <source>
        <strain evidence="1">ChiSjej3B21-8574</strain>
    </source>
</reference>
<dbReference type="AlphaFoldDB" id="A0A9D2PGC9"/>
<proteinExistence type="predicted"/>
<comment type="caution">
    <text evidence="1">The sequence shown here is derived from an EMBL/GenBank/DDBJ whole genome shotgun (WGS) entry which is preliminary data.</text>
</comment>
<organism evidence="1 2">
    <name type="scientific">Candidatus Anaerostipes avistercoris</name>
    <dbReference type="NCBI Taxonomy" id="2838462"/>
    <lineage>
        <taxon>Bacteria</taxon>
        <taxon>Bacillati</taxon>
        <taxon>Bacillota</taxon>
        <taxon>Clostridia</taxon>
        <taxon>Lachnospirales</taxon>
        <taxon>Lachnospiraceae</taxon>
        <taxon>Anaerostipes</taxon>
    </lineage>
</organism>